<dbReference type="Proteomes" id="UP000256964">
    <property type="component" value="Unassembled WGS sequence"/>
</dbReference>
<dbReference type="AlphaFoldDB" id="A0A371D6I3"/>
<dbReference type="GO" id="GO:0019843">
    <property type="term" value="F:rRNA binding"/>
    <property type="evidence" value="ECO:0007669"/>
    <property type="project" value="TreeGrafter"/>
</dbReference>
<evidence type="ECO:0000256" key="2">
    <source>
        <dbReference type="ARBA" id="ARBA00007175"/>
    </source>
</evidence>
<dbReference type="EMBL" id="KZ857414">
    <property type="protein sequence ID" value="RDX48102.1"/>
    <property type="molecule type" value="Genomic_DNA"/>
</dbReference>
<name>A0A371D6I3_9APHY</name>
<gene>
    <name evidence="6" type="ORF">OH76DRAFT_1405360</name>
</gene>
<reference evidence="6 7" key="1">
    <citation type="journal article" date="2018" name="Biotechnol. Biofuels">
        <title>Integrative visual omics of the white-rot fungus Polyporus brumalis exposes the biotechnological potential of its oxidative enzymes for delignifying raw plant biomass.</title>
        <authorList>
            <person name="Miyauchi S."/>
            <person name="Rancon A."/>
            <person name="Drula E."/>
            <person name="Hage H."/>
            <person name="Chaduli D."/>
            <person name="Favel A."/>
            <person name="Grisel S."/>
            <person name="Henrissat B."/>
            <person name="Herpoel-Gimbert I."/>
            <person name="Ruiz-Duenas F.J."/>
            <person name="Chevret D."/>
            <person name="Hainaut M."/>
            <person name="Lin J."/>
            <person name="Wang M."/>
            <person name="Pangilinan J."/>
            <person name="Lipzen A."/>
            <person name="Lesage-Meessen L."/>
            <person name="Navarro D."/>
            <person name="Riley R."/>
            <person name="Grigoriev I.V."/>
            <person name="Zhou S."/>
            <person name="Raouche S."/>
            <person name="Rosso M.N."/>
        </authorList>
    </citation>
    <scope>NUCLEOTIDE SEQUENCE [LARGE SCALE GENOMIC DNA]</scope>
    <source>
        <strain evidence="6 7">BRFM 1820</strain>
    </source>
</reference>
<keyword evidence="3" id="KW-0175">Coiled coil</keyword>
<keyword evidence="7" id="KW-1185">Reference proteome</keyword>
<feature type="compositionally biased region" description="Acidic residues" evidence="5">
    <location>
        <begin position="123"/>
        <end position="133"/>
    </location>
</feature>
<comment type="subcellular location">
    <subcellularLocation>
        <location evidence="1">Nucleus</location>
        <location evidence="1">Nucleolus</location>
    </subcellularLocation>
</comment>
<feature type="compositionally biased region" description="Basic residues" evidence="5">
    <location>
        <begin position="234"/>
        <end position="245"/>
    </location>
</feature>
<protein>
    <recommendedName>
        <fullName evidence="8">Nucleolar protein 12</fullName>
    </recommendedName>
</protein>
<feature type="region of interest" description="Disordered" evidence="5">
    <location>
        <begin position="43"/>
        <end position="245"/>
    </location>
</feature>
<evidence type="ECO:0000313" key="7">
    <source>
        <dbReference type="Proteomes" id="UP000256964"/>
    </source>
</evidence>
<dbReference type="GO" id="GO:0005730">
    <property type="term" value="C:nucleolus"/>
    <property type="evidence" value="ECO:0007669"/>
    <property type="project" value="UniProtKB-SubCell"/>
</dbReference>
<dbReference type="InterPro" id="IPR019186">
    <property type="entry name" value="Nucleolar_protein_12"/>
</dbReference>
<evidence type="ECO:0008006" key="8">
    <source>
        <dbReference type="Google" id="ProtNLM"/>
    </source>
</evidence>
<dbReference type="Pfam" id="PF09805">
    <property type="entry name" value="Nop25"/>
    <property type="match status" value="1"/>
</dbReference>
<comment type="similarity">
    <text evidence="2">Belongs to the RRP17 family.</text>
</comment>
<evidence type="ECO:0000256" key="5">
    <source>
        <dbReference type="SAM" id="MobiDB-lite"/>
    </source>
</evidence>
<dbReference type="PANTHER" id="PTHR14577:SF0">
    <property type="entry name" value="NUCLEOLAR PROTEIN 12"/>
    <property type="match status" value="1"/>
</dbReference>
<evidence type="ECO:0000313" key="6">
    <source>
        <dbReference type="EMBL" id="RDX48102.1"/>
    </source>
</evidence>
<sequence>MASSNLNVLTKSHTIIAAKKKAKREQIKEVLFDDTARREFLTGFHKRKLEKKEQAKKKAQEREKQDRLEARREHRRMLAEQAKKNAADTERAYGAIVDSGSDSEWDGIGGSGMSKGKMRAAEAEEEEFEDEEQLATVTVVEEFDPDSIIHGPGPTPAAGPAQEDGDVVDTAPPPGRSQVKSKHAPSAVAHTKAKMKASTKAKDIKYQTNAARKFERQKQRNRKIEKADRAGGKGSKKKSGPKGRR</sequence>
<feature type="compositionally biased region" description="Basic and acidic residues" evidence="5">
    <location>
        <begin position="50"/>
        <end position="91"/>
    </location>
</feature>
<dbReference type="PANTHER" id="PTHR14577">
    <property type="entry name" value="NUCLEOLAR PROTEIN 12"/>
    <property type="match status" value="1"/>
</dbReference>
<dbReference type="STRING" id="139420.A0A371D6I3"/>
<dbReference type="OrthoDB" id="551633at2759"/>
<proteinExistence type="inferred from homology"/>
<evidence type="ECO:0000256" key="3">
    <source>
        <dbReference type="ARBA" id="ARBA00023054"/>
    </source>
</evidence>
<keyword evidence="4" id="KW-0539">Nucleus</keyword>
<evidence type="ECO:0000256" key="4">
    <source>
        <dbReference type="ARBA" id="ARBA00023242"/>
    </source>
</evidence>
<accession>A0A371D6I3</accession>
<evidence type="ECO:0000256" key="1">
    <source>
        <dbReference type="ARBA" id="ARBA00004604"/>
    </source>
</evidence>
<organism evidence="6 7">
    <name type="scientific">Lentinus brumalis</name>
    <dbReference type="NCBI Taxonomy" id="2498619"/>
    <lineage>
        <taxon>Eukaryota</taxon>
        <taxon>Fungi</taxon>
        <taxon>Dikarya</taxon>
        <taxon>Basidiomycota</taxon>
        <taxon>Agaricomycotina</taxon>
        <taxon>Agaricomycetes</taxon>
        <taxon>Polyporales</taxon>
        <taxon>Polyporaceae</taxon>
        <taxon>Lentinus</taxon>
    </lineage>
</organism>
<feature type="compositionally biased region" description="Basic and acidic residues" evidence="5">
    <location>
        <begin position="212"/>
        <end position="231"/>
    </location>
</feature>